<dbReference type="Proteomes" id="UP000887565">
    <property type="component" value="Unplaced"/>
</dbReference>
<dbReference type="InterPro" id="IPR036850">
    <property type="entry name" value="NDK-like_dom_sf"/>
</dbReference>
<dbReference type="WBParaSite" id="nRc.2.0.1.t30482-RA">
    <property type="protein sequence ID" value="nRc.2.0.1.t30482-RA"/>
    <property type="gene ID" value="nRc.2.0.1.g30482"/>
</dbReference>
<protein>
    <submittedName>
        <fullName evidence="6">Uncharacterized protein</fullName>
    </submittedName>
</protein>
<dbReference type="CDD" id="cd22970">
    <property type="entry name" value="DD_NDKH5-like"/>
    <property type="match status" value="1"/>
</dbReference>
<dbReference type="PANTHER" id="PTHR46161:SF3">
    <property type="entry name" value="NUCLEOSIDE DIPHOSPHATE KINASE DDB_G0292928-RELATED"/>
    <property type="match status" value="1"/>
</dbReference>
<dbReference type="InterPro" id="IPR007858">
    <property type="entry name" value="Dpy-30_motif"/>
</dbReference>
<evidence type="ECO:0000256" key="1">
    <source>
        <dbReference type="ARBA" id="ARBA00008142"/>
    </source>
</evidence>
<dbReference type="AlphaFoldDB" id="A0A915JXQ5"/>
<evidence type="ECO:0000313" key="5">
    <source>
        <dbReference type="Proteomes" id="UP000887565"/>
    </source>
</evidence>
<dbReference type="SUPFAM" id="SSF54919">
    <property type="entry name" value="Nucleoside diphosphate kinase, NDK"/>
    <property type="match status" value="1"/>
</dbReference>
<accession>A0A915JXQ5</accession>
<reference evidence="6" key="1">
    <citation type="submission" date="2022-11" db="UniProtKB">
        <authorList>
            <consortium name="WormBaseParasite"/>
        </authorList>
    </citation>
    <scope>IDENTIFICATION</scope>
</reference>
<organism evidence="5 6">
    <name type="scientific">Romanomermis culicivorax</name>
    <name type="common">Nematode worm</name>
    <dbReference type="NCBI Taxonomy" id="13658"/>
    <lineage>
        <taxon>Eukaryota</taxon>
        <taxon>Metazoa</taxon>
        <taxon>Ecdysozoa</taxon>
        <taxon>Nematoda</taxon>
        <taxon>Enoplea</taxon>
        <taxon>Dorylaimia</taxon>
        <taxon>Mermithida</taxon>
        <taxon>Mermithoidea</taxon>
        <taxon>Mermithidae</taxon>
        <taxon>Romanomermis</taxon>
    </lineage>
</organism>
<dbReference type="Gene3D" id="1.20.890.10">
    <property type="entry name" value="cAMP-dependent protein kinase regulatory subunit, dimerization-anchoring domain"/>
    <property type="match status" value="1"/>
</dbReference>
<evidence type="ECO:0000313" key="6">
    <source>
        <dbReference type="WBParaSite" id="nRc.2.0.1.t30482-RA"/>
    </source>
</evidence>
<comment type="caution">
    <text evidence="4">Lacks conserved residue(s) required for the propagation of feature annotation.</text>
</comment>
<keyword evidence="2" id="KW-0808">Transferase</keyword>
<name>A0A915JXQ5_ROMCU</name>
<dbReference type="GO" id="GO:0016301">
    <property type="term" value="F:kinase activity"/>
    <property type="evidence" value="ECO:0007669"/>
    <property type="project" value="UniProtKB-KW"/>
</dbReference>
<dbReference type="PANTHER" id="PTHR46161">
    <property type="entry name" value="NUCLEOSIDE DIPHOSPHATE KINASE"/>
    <property type="match status" value="1"/>
</dbReference>
<evidence type="ECO:0000256" key="4">
    <source>
        <dbReference type="PROSITE-ProRule" id="PRU00706"/>
    </source>
</evidence>
<evidence type="ECO:0000256" key="3">
    <source>
        <dbReference type="ARBA" id="ARBA00022777"/>
    </source>
</evidence>
<dbReference type="Pfam" id="PF05186">
    <property type="entry name" value="Dpy-30"/>
    <property type="match status" value="1"/>
</dbReference>
<comment type="similarity">
    <text evidence="1 4">Belongs to the NDK family.</text>
</comment>
<dbReference type="PROSITE" id="PS51374">
    <property type="entry name" value="NDPK_LIKE"/>
    <property type="match status" value="1"/>
</dbReference>
<keyword evidence="5" id="KW-1185">Reference proteome</keyword>
<keyword evidence="3" id="KW-0418">Kinase</keyword>
<sequence>LRSRFGQSSSKNGLHGSKDLIAAIREIHFFFQEGNKIPQVDDLIGGYLTENVAQLLTMGLRRLLESKAENPVVWLAQWLKDNNPNDKIFE</sequence>
<dbReference type="Gene3D" id="3.30.70.141">
    <property type="entry name" value="Nucleoside diphosphate kinase-like domain"/>
    <property type="match status" value="1"/>
</dbReference>
<proteinExistence type="inferred from homology"/>
<evidence type="ECO:0000256" key="2">
    <source>
        <dbReference type="ARBA" id="ARBA00022679"/>
    </source>
</evidence>